<dbReference type="GO" id="GO:0030544">
    <property type="term" value="F:Hsp70 protein binding"/>
    <property type="evidence" value="ECO:0007669"/>
    <property type="project" value="TreeGrafter"/>
</dbReference>
<dbReference type="InterPro" id="IPR052972">
    <property type="entry name" value="Sacsin_chaperone_reg"/>
</dbReference>
<dbReference type="eggNOG" id="ENOG502QQPY">
    <property type="taxonomic scope" value="Eukaryota"/>
</dbReference>
<organism evidence="2 3">
    <name type="scientific">Coprinopsis cinerea (strain Okayama-7 / 130 / ATCC MYA-4618 / FGSC 9003)</name>
    <name type="common">Inky cap fungus</name>
    <name type="synonym">Hormographiella aspergillata</name>
    <dbReference type="NCBI Taxonomy" id="240176"/>
    <lineage>
        <taxon>Eukaryota</taxon>
        <taxon>Fungi</taxon>
        <taxon>Dikarya</taxon>
        <taxon>Basidiomycota</taxon>
        <taxon>Agaricomycotina</taxon>
        <taxon>Agaricomycetes</taxon>
        <taxon>Agaricomycetidae</taxon>
        <taxon>Agaricales</taxon>
        <taxon>Agaricineae</taxon>
        <taxon>Psathyrellaceae</taxon>
        <taxon>Coprinopsis</taxon>
    </lineage>
</organism>
<dbReference type="InterPro" id="IPR036890">
    <property type="entry name" value="HATPase_C_sf"/>
</dbReference>
<evidence type="ECO:0000313" key="3">
    <source>
        <dbReference type="Proteomes" id="UP000001861"/>
    </source>
</evidence>
<protein>
    <recommendedName>
        <fullName evidence="1">BTB domain-containing protein</fullName>
    </recommendedName>
</protein>
<dbReference type="PANTHER" id="PTHR15600:SF42">
    <property type="entry name" value="SACSIN"/>
    <property type="match status" value="1"/>
</dbReference>
<dbReference type="SUPFAM" id="SSF55874">
    <property type="entry name" value="ATPase domain of HSP90 chaperone/DNA topoisomerase II/histidine kinase"/>
    <property type="match status" value="1"/>
</dbReference>
<gene>
    <name evidence="2" type="ORF">CC1G_02709</name>
</gene>
<dbReference type="KEGG" id="cci:CC1G_02709"/>
<dbReference type="SMART" id="SM00225">
    <property type="entry name" value="BTB"/>
    <property type="match status" value="1"/>
</dbReference>
<dbReference type="InParanoid" id="A8PBQ8"/>
<keyword evidence="3" id="KW-1185">Reference proteome</keyword>
<accession>A8PBQ8</accession>
<dbReference type="Pfam" id="PF25794">
    <property type="entry name" value="SACS"/>
    <property type="match status" value="3"/>
</dbReference>
<reference evidence="2 3" key="1">
    <citation type="journal article" date="2010" name="Proc. Natl. Acad. Sci. U.S.A.">
        <title>Insights into evolution of multicellular fungi from the assembled chromosomes of the mushroom Coprinopsis cinerea (Coprinus cinereus).</title>
        <authorList>
            <person name="Stajich J.E."/>
            <person name="Wilke S.K."/>
            <person name="Ahren D."/>
            <person name="Au C.H."/>
            <person name="Birren B.W."/>
            <person name="Borodovsky M."/>
            <person name="Burns C."/>
            <person name="Canback B."/>
            <person name="Casselton L.A."/>
            <person name="Cheng C.K."/>
            <person name="Deng J."/>
            <person name="Dietrich F.S."/>
            <person name="Fargo D.C."/>
            <person name="Farman M.L."/>
            <person name="Gathman A.C."/>
            <person name="Goldberg J."/>
            <person name="Guigo R."/>
            <person name="Hoegger P.J."/>
            <person name="Hooker J.B."/>
            <person name="Huggins A."/>
            <person name="James T.Y."/>
            <person name="Kamada T."/>
            <person name="Kilaru S."/>
            <person name="Kodira C."/>
            <person name="Kues U."/>
            <person name="Kupfer D."/>
            <person name="Kwan H.S."/>
            <person name="Lomsadze A."/>
            <person name="Li W."/>
            <person name="Lilly W.W."/>
            <person name="Ma L.J."/>
            <person name="Mackey A.J."/>
            <person name="Manning G."/>
            <person name="Martin F."/>
            <person name="Muraguchi H."/>
            <person name="Natvig D.O."/>
            <person name="Palmerini H."/>
            <person name="Ramesh M.A."/>
            <person name="Rehmeyer C.J."/>
            <person name="Roe B.A."/>
            <person name="Shenoy N."/>
            <person name="Stanke M."/>
            <person name="Ter-Hovhannisyan V."/>
            <person name="Tunlid A."/>
            <person name="Velagapudi R."/>
            <person name="Vision T.J."/>
            <person name="Zeng Q."/>
            <person name="Zolan M.E."/>
            <person name="Pukkila P.J."/>
        </authorList>
    </citation>
    <scope>NUCLEOTIDE SEQUENCE [LARGE SCALE GENOMIC DNA]</scope>
    <source>
        <strain evidence="3">Okayama-7 / 130 / ATCC MYA-4618 / FGSC 9003</strain>
    </source>
</reference>
<dbReference type="STRING" id="240176.A8PBQ8"/>
<dbReference type="HOGENOM" id="CLU_000417_1_0_1"/>
<dbReference type="SUPFAM" id="SSF54695">
    <property type="entry name" value="POZ domain"/>
    <property type="match status" value="1"/>
</dbReference>
<dbReference type="CDD" id="cd18186">
    <property type="entry name" value="BTB_POZ_ZBTB_KLHL-like"/>
    <property type="match status" value="1"/>
</dbReference>
<evidence type="ECO:0000313" key="2">
    <source>
        <dbReference type="EMBL" id="EAU81693.2"/>
    </source>
</evidence>
<dbReference type="Gene3D" id="3.30.710.10">
    <property type="entry name" value="Potassium Channel Kv1.1, Chain A"/>
    <property type="match status" value="1"/>
</dbReference>
<dbReference type="RefSeq" id="XP_001840246.2">
    <property type="nucleotide sequence ID" value="XM_001840194.2"/>
</dbReference>
<proteinExistence type="predicted"/>
<comment type="caution">
    <text evidence="2">The sequence shown here is derived from an EMBL/GenBank/DDBJ whole genome shotgun (WGS) entry which is preliminary data.</text>
</comment>
<dbReference type="InterPro" id="IPR011333">
    <property type="entry name" value="SKP1/BTB/POZ_sf"/>
</dbReference>
<sequence>MRKPRVRFVPCLCDSRITSLTGFFQNLQDFVLDCRSHPSERLCKAEFADLQGPALLAFNNATFQPDDWVAVKSISRSSKKADTSKIGKFGIGIRSCYHSLSSDGLVLQLDGDVTETIDHFRPFGHFMGEDWRGGAFDGTVIRLPFRRYVGEIQDRVVTPQEIEDLMLDFINDEFNISMLFLQHLRSIALYKIDDSGTITELGSCNITPKPIADKVFKKTVAITKSGMDVEEEWLVILSEFSEKEAFEALLSRVKTELDPRILQKHKLRPDVGIAYPLHKTTNSIGYLFTYLRLPLATGFPAHVHAFFALTPSRQNLRNPGDNGIVKGSNDHLLVEWNKVLFEVFIPRAWTRFLQALIANEPKHDVFKAWPASQELSRCGESVYWNNFPQAVLHSIIDADAAVWPVFGGAHVHKRLRDIIIASSDVPSKVTQAFSNLGLSITLPPQDVVKLLRSRDRSPSHTPYAKAARILSPESAAAELRKSCLDILRQPEVTATIDLNVITDYLLSTNNLGNIVDIPIIPTVKNERIALHASRNTKGHHTLLEKEDIDLFGGCDAHAIALNVFSDRVADLLRREGPKKLDVKRLDADIVVTYLNRLPKERGIEFSAVKIDRPAVHLLTAFWMWLGGSRLKKDLIPKLQPMYLLPCANGVRQASATVFEVGNTPERLVALLQRLGVPFLHPDFLEKARKVVRGLGTVKSVDDIPALLNCLADHQGQFPVGMADSDAAMLLKHFSDNINRHTVLSASQTTTLKKLPIFPSVSAAPDSARRITQWVPVNDSKIYGVSSKAILPSIPGIAYLTTTHVQSDMLRLLEAASLKSLSEVEVLQLALKEQALPLQSPVILEDLMKYLVEIEEKLPESLRKPLKREKFVLAANGRFAAPENLIDPSNPLRPLYSQDRSRIPATSTPTQKGIVEAASALKLLDYQLSPVNVKDRIEWISSNSRDRAFFQHSIDLLKILDRANFDYSTLGDTNDARQNWLPTVCNKLVSPSECRPAPGQSDELALFDRVLKRLHPKAAISTSFARAAGWDKPVPTPVILQQIGLVLKETPDPHYRVMVILKELGRRSLRQSEIEQLKRTLEGTRWVPTMGYRLVQPNCAVFQQAIPEAEIEEVHPILTREQGPYSLLKQLGCTDRPSFDSVLALLKNMSIRPPSDDTTRIAMSLLKFVTRNSPSEEQLSQLLIPDDRDTLRPRSEVIFNDIPHMVDLVPSDDYHMASPSIDEPLAQALKLERLGLKFGDLQQSTEDMGASPVTLVQETIKQYTERQFLSEFLANAEDAQATTFSVVLSEDLAAMTTGRPRLLSSDMEKFYKCPYVFVYNDSFFSEKDFQGILRIHVGGKREDSHSIGQFGLGALTMFHFSELVVILSGDQALFLDPSKRHLPMGRASWRIPLKQLAQRYPDSLLPLKGLPWEIQDSRRFPGTLFMLPLRAGSHCSEQGISSKVWEASAFKQLLQEFRSTAAQSLLFIKLRRIEAFSCLYSGKASPLWIVSASRTDTARDDSNFIVTNTSIEEEGIGGQLTPARWLVVSATISPDNIPENLSTNLKRVKHVRVGLAAPFSRRAQQCRFFSTLPLAITTELPVHVNASFALSSDRRGIRHDTYNSAETAFNQWLLSEPLVQVYLAMLEEIARTQDNAQWWPAAFKLDRIEPPVGASQGADLTKSLVESFYRVHLPSTERQVCWPFFKNSNNFASMTPGNALLFPPFLPRPVLTFLSRSQPANVTELRIPQSYQDEAKLKSITPEHVKDWVLALPAAAQTSYKDEEFQELLSHLASSDVTNLIGLPLLRLQSKQWTVFRQRDNMPPKYLWRPGPVAAINLFPPSSFVDHDTLDRLLEQKILDGGLNIAPFDATGLKALTQTELTSLRTNELPSWINKFWTAYPSFETQGIRESIEDLPLVPSTAGEYISLSDCKSGGALIAADGELADDDVMRLIQEFEITVVAKERCPPALANILNMEEYLKSSEGNFITRLLRSLKSDIQAVKQRIDSWPDHERETLSHWFTSQVQSRIPDEVIRTARELPIWRGHKQHQVAWKSASGVRLLPIGVDFEAQAFLNVFVVRGLPPTYFNVHRLTINELETALRFPPRLEAPDEPGYRSILNFLLDGIHNTYDELEIPDGTRAFVPARSLYTRENLFRQAFGDRPERFLLESLRNPFEQLLRAKRLIIREEDLNMDIFVTCARALDEDVLDNNLNPQEVVERARVVFRAYCEQLPLRISSQAVQQWRRVENLRFIPRNMATSRQYAGGTLEIPERVRNLPMVVPPNDLKAIFAEQPDNRVVLANPKLGEPPVSVVIDHLRELKTMRQGPDVLRYLKSTYAWLDKNLADAREVVAALKDEALFLNVNDPAVDAWEWISPSRMAFENHDVANIQRVRGFLLSYKDLLKEAGVADVNYPDFDPSGALGGKEHELLLRSRASYARQREKKQLTDVILRSKEEDHLEDGERNKFYAHRSFLASYGGYFESMFTGEFAEGQEASPSNPVEVPLDYSVFAIKTVLDFLYDGDSAIRDESAKWEDLLQVMELANYLDLSNLFENVQVVIIRRKLVDPLNLDYVKAFAERVGANRLKEWCVQYEAKNKDYVDRIKASIEQQGG</sequence>
<dbReference type="VEuPathDB" id="FungiDB:CC1G_02709"/>
<feature type="domain" description="BTB" evidence="1">
    <location>
        <begin position="2426"/>
        <end position="2507"/>
    </location>
</feature>
<dbReference type="InterPro" id="IPR058210">
    <property type="entry name" value="SACS/Nov_dom"/>
</dbReference>
<evidence type="ECO:0000259" key="1">
    <source>
        <dbReference type="PROSITE" id="PS50097"/>
    </source>
</evidence>
<dbReference type="Proteomes" id="UP000001861">
    <property type="component" value="Unassembled WGS sequence"/>
</dbReference>
<dbReference type="EMBL" id="AACS02000004">
    <property type="protein sequence ID" value="EAU81693.2"/>
    <property type="molecule type" value="Genomic_DNA"/>
</dbReference>
<dbReference type="PROSITE" id="PS50097">
    <property type="entry name" value="BTB"/>
    <property type="match status" value="1"/>
</dbReference>
<name>A8PBQ8_COPC7</name>
<dbReference type="Pfam" id="PF00651">
    <property type="entry name" value="BTB"/>
    <property type="match status" value="1"/>
</dbReference>
<dbReference type="GeneID" id="6016878"/>
<dbReference type="OrthoDB" id="1262810at2759"/>
<dbReference type="PANTHER" id="PTHR15600">
    <property type="entry name" value="SACSIN"/>
    <property type="match status" value="1"/>
</dbReference>
<dbReference type="InterPro" id="IPR000210">
    <property type="entry name" value="BTB/POZ_dom"/>
</dbReference>
<dbReference type="OMA" id="VRERICY"/>